<proteinExistence type="predicted"/>
<dbReference type="Proteomes" id="UP000683360">
    <property type="component" value="Unassembled WGS sequence"/>
</dbReference>
<keyword evidence="1" id="KW-0732">Signal</keyword>
<dbReference type="InterPro" id="IPR032675">
    <property type="entry name" value="LRR_dom_sf"/>
</dbReference>
<feature type="signal peptide" evidence="1">
    <location>
        <begin position="1"/>
        <end position="22"/>
    </location>
</feature>
<evidence type="ECO:0000256" key="1">
    <source>
        <dbReference type="SAM" id="SignalP"/>
    </source>
</evidence>
<reference evidence="2" key="1">
    <citation type="submission" date="2021-03" db="EMBL/GenBank/DDBJ databases">
        <authorList>
            <person name="Bekaert M."/>
        </authorList>
    </citation>
    <scope>NUCLEOTIDE SEQUENCE</scope>
</reference>
<comment type="caution">
    <text evidence="2">The sequence shown here is derived from an EMBL/GenBank/DDBJ whole genome shotgun (WGS) entry which is preliminary data.</text>
</comment>
<gene>
    <name evidence="2" type="ORF">MEDL_66916</name>
</gene>
<feature type="chain" id="PRO_5035870077" evidence="1">
    <location>
        <begin position="23"/>
        <end position="177"/>
    </location>
</feature>
<keyword evidence="3" id="KW-1185">Reference proteome</keyword>
<accession>A0A8S3VFJ1</accession>
<dbReference type="EMBL" id="CAJPWZ010003272">
    <property type="protein sequence ID" value="CAG2255467.1"/>
    <property type="molecule type" value="Genomic_DNA"/>
</dbReference>
<protein>
    <submittedName>
        <fullName evidence="2">Uncharacterized protein</fullName>
    </submittedName>
</protein>
<evidence type="ECO:0000313" key="3">
    <source>
        <dbReference type="Proteomes" id="UP000683360"/>
    </source>
</evidence>
<dbReference type="Gene3D" id="3.80.10.10">
    <property type="entry name" value="Ribonuclease Inhibitor"/>
    <property type="match status" value="1"/>
</dbReference>
<sequence>MGGYRIYITILVIWMQMTMVQGNCPIAKCTCLDGQPPSNERIIDCREKGLLSVPAINATDEIFQELTLSNAPESNCRGSSPQAKCNRILHISSNTFAGLKVRKIDFSQNYLGSVANDSFSGLETYLTELILEGDDTNLVPFYSLTTLTKLKSLTLERFTLNNNGIEAFHKNLQIWKH</sequence>
<evidence type="ECO:0000313" key="2">
    <source>
        <dbReference type="EMBL" id="CAG2255467.1"/>
    </source>
</evidence>
<organism evidence="2 3">
    <name type="scientific">Mytilus edulis</name>
    <name type="common">Blue mussel</name>
    <dbReference type="NCBI Taxonomy" id="6550"/>
    <lineage>
        <taxon>Eukaryota</taxon>
        <taxon>Metazoa</taxon>
        <taxon>Spiralia</taxon>
        <taxon>Lophotrochozoa</taxon>
        <taxon>Mollusca</taxon>
        <taxon>Bivalvia</taxon>
        <taxon>Autobranchia</taxon>
        <taxon>Pteriomorphia</taxon>
        <taxon>Mytilida</taxon>
        <taxon>Mytiloidea</taxon>
        <taxon>Mytilidae</taxon>
        <taxon>Mytilinae</taxon>
        <taxon>Mytilus</taxon>
    </lineage>
</organism>
<dbReference type="SUPFAM" id="SSF52058">
    <property type="entry name" value="L domain-like"/>
    <property type="match status" value="1"/>
</dbReference>
<name>A0A8S3VFJ1_MYTED</name>
<dbReference type="AlphaFoldDB" id="A0A8S3VFJ1"/>